<evidence type="ECO:0000256" key="5">
    <source>
        <dbReference type="ARBA" id="ARBA00023014"/>
    </source>
</evidence>
<dbReference type="SFLD" id="SFLDG01095">
    <property type="entry name" value="Uncharacterised_Radical_SAM_Su"/>
    <property type="match status" value="1"/>
</dbReference>
<dbReference type="SFLD" id="SFLDS00029">
    <property type="entry name" value="Radical_SAM"/>
    <property type="match status" value="1"/>
</dbReference>
<evidence type="ECO:0000259" key="6">
    <source>
        <dbReference type="PROSITE" id="PS51918"/>
    </source>
</evidence>
<organism evidence="7 8">
    <name type="scientific">Syntrophotalea carbinolica (strain DSM 2380 / NBRC 103641 / GraBd1)</name>
    <name type="common">Pelobacter carbinolicus</name>
    <dbReference type="NCBI Taxonomy" id="338963"/>
    <lineage>
        <taxon>Bacteria</taxon>
        <taxon>Pseudomonadati</taxon>
        <taxon>Thermodesulfobacteriota</taxon>
        <taxon>Desulfuromonadia</taxon>
        <taxon>Desulfuromonadales</taxon>
        <taxon>Syntrophotaleaceae</taxon>
        <taxon>Syntrophotalea</taxon>
    </lineage>
</organism>
<comment type="cofactor">
    <cofactor evidence="1">
        <name>[4Fe-4S] cluster</name>
        <dbReference type="ChEBI" id="CHEBI:49883"/>
    </cofactor>
</comment>
<dbReference type="InterPro" id="IPR051198">
    <property type="entry name" value="BchE-like"/>
</dbReference>
<feature type="domain" description="Radical SAM core" evidence="6">
    <location>
        <begin position="11"/>
        <end position="245"/>
    </location>
</feature>
<name>Q3A179_SYNC1</name>
<protein>
    <submittedName>
        <fullName evidence="7">Radical SAM domain iron-sulfur cluster-binding oxidoreductase</fullName>
    </submittedName>
</protein>
<dbReference type="CDD" id="cd01335">
    <property type="entry name" value="Radical_SAM"/>
    <property type="match status" value="1"/>
</dbReference>
<reference evidence="7 8" key="2">
    <citation type="journal article" date="2012" name="BMC Genomics">
        <title>The genome of Pelobacter carbinolicus reveals surprising metabolic capabilities and physiological features.</title>
        <authorList>
            <person name="Aklujkar M."/>
            <person name="Haveman S.A."/>
            <person name="Didonato R.Jr."/>
            <person name="Chertkov O."/>
            <person name="Han C.S."/>
            <person name="Land M.L."/>
            <person name="Brown P."/>
            <person name="Lovley D.R."/>
        </authorList>
    </citation>
    <scope>NUCLEOTIDE SEQUENCE [LARGE SCALE GENOMIC DNA]</scope>
    <source>
        <strain evidence="8">DSM 2380 / NBRC 103641 / GraBd1</strain>
    </source>
</reference>
<dbReference type="PANTHER" id="PTHR43409:SF4">
    <property type="entry name" value="RADICAL SAM SUPERFAMILY PROTEIN"/>
    <property type="match status" value="1"/>
</dbReference>
<dbReference type="SFLD" id="SFLDG01082">
    <property type="entry name" value="B12-binding_domain_containing"/>
    <property type="match status" value="1"/>
</dbReference>
<dbReference type="InterPro" id="IPR058240">
    <property type="entry name" value="rSAM_sf"/>
</dbReference>
<sequence>MQFTEPLFRPPMEVNSVLVRGTQGCTYNKCNFCYMAQGYDFMKASPEHMESELLAQKHSHGSASNIFIIGCNPLSLPQAILLEYAGLIQKHYPRFTRISMHSRVDDIERKSDKELKLLQCAGFGHLYVGTENGNEEALRKMNKGHGVQKSREQLRRLDAAGIKYTCQYIIGMAGKGMGVRSGLATAKFINSVHAERVMSTGLTVFPGSRLQEIVARGEFVESSEREKIEEMLVFFENLTADIFFEGIHYLNPLHFRFQTGYEKARYETIEEIKRILNSYSEDQLEKAINRKEMRSL</sequence>
<dbReference type="GO" id="GO:0003824">
    <property type="term" value="F:catalytic activity"/>
    <property type="evidence" value="ECO:0007669"/>
    <property type="project" value="InterPro"/>
</dbReference>
<keyword evidence="8" id="KW-1185">Reference proteome</keyword>
<dbReference type="Proteomes" id="UP000002534">
    <property type="component" value="Chromosome"/>
</dbReference>
<dbReference type="InterPro" id="IPR013785">
    <property type="entry name" value="Aldolase_TIM"/>
</dbReference>
<dbReference type="InterPro" id="IPR006638">
    <property type="entry name" value="Elp3/MiaA/NifB-like_rSAM"/>
</dbReference>
<evidence type="ECO:0000313" key="7">
    <source>
        <dbReference type="EMBL" id="ABA89878.1"/>
    </source>
</evidence>
<evidence type="ECO:0000256" key="3">
    <source>
        <dbReference type="ARBA" id="ARBA00022723"/>
    </source>
</evidence>
<evidence type="ECO:0000256" key="2">
    <source>
        <dbReference type="ARBA" id="ARBA00022691"/>
    </source>
</evidence>
<evidence type="ECO:0000256" key="1">
    <source>
        <dbReference type="ARBA" id="ARBA00001966"/>
    </source>
</evidence>
<dbReference type="EMBL" id="CP000142">
    <property type="protein sequence ID" value="ABA89878.1"/>
    <property type="molecule type" value="Genomic_DNA"/>
</dbReference>
<keyword evidence="3" id="KW-0479">Metal-binding</keyword>
<dbReference type="OrthoDB" id="5470216at2"/>
<dbReference type="HOGENOM" id="CLU_044464_1_0_7"/>
<evidence type="ECO:0000256" key="4">
    <source>
        <dbReference type="ARBA" id="ARBA00023004"/>
    </source>
</evidence>
<dbReference type="SUPFAM" id="SSF102114">
    <property type="entry name" value="Radical SAM enzymes"/>
    <property type="match status" value="1"/>
</dbReference>
<dbReference type="KEGG" id="pca:Pcar_2640"/>
<dbReference type="SMART" id="SM00729">
    <property type="entry name" value="Elp3"/>
    <property type="match status" value="1"/>
</dbReference>
<dbReference type="InterPro" id="IPR007197">
    <property type="entry name" value="rSAM"/>
</dbReference>
<gene>
    <name evidence="7" type="ordered locus">Pcar_2640</name>
</gene>
<dbReference type="PANTHER" id="PTHR43409">
    <property type="entry name" value="ANAEROBIC MAGNESIUM-PROTOPORPHYRIN IX MONOMETHYL ESTER CYCLASE-RELATED"/>
    <property type="match status" value="1"/>
</dbReference>
<dbReference type="STRING" id="338963.Pcar_2640"/>
<dbReference type="PROSITE" id="PS51918">
    <property type="entry name" value="RADICAL_SAM"/>
    <property type="match status" value="1"/>
</dbReference>
<dbReference type="eggNOG" id="COG1032">
    <property type="taxonomic scope" value="Bacteria"/>
</dbReference>
<keyword evidence="2" id="KW-0949">S-adenosyl-L-methionine</keyword>
<reference evidence="8" key="1">
    <citation type="submission" date="2005-10" db="EMBL/GenBank/DDBJ databases">
        <title>Complete sequence of Pelobacter carbinolicus DSM 2380.</title>
        <authorList>
            <person name="Copeland A."/>
            <person name="Lucas S."/>
            <person name="Lapidus A."/>
            <person name="Barry K."/>
            <person name="Detter J.C."/>
            <person name="Glavina T."/>
            <person name="Hammon N."/>
            <person name="Israni S."/>
            <person name="Pitluck S."/>
            <person name="Chertkov O."/>
            <person name="Schmutz J."/>
            <person name="Larimer F."/>
            <person name="Land M."/>
            <person name="Kyrpides N."/>
            <person name="Ivanova N."/>
            <person name="Richardson P."/>
        </authorList>
    </citation>
    <scope>NUCLEOTIDE SEQUENCE [LARGE SCALE GENOMIC DNA]</scope>
    <source>
        <strain evidence="8">DSM 2380 / NBRC 103641 / GraBd1</strain>
    </source>
</reference>
<keyword evidence="5" id="KW-0411">Iron-sulfur</keyword>
<dbReference type="GO" id="GO:0046872">
    <property type="term" value="F:metal ion binding"/>
    <property type="evidence" value="ECO:0007669"/>
    <property type="project" value="UniProtKB-KW"/>
</dbReference>
<keyword evidence="4" id="KW-0408">Iron</keyword>
<dbReference type="GO" id="GO:0051536">
    <property type="term" value="F:iron-sulfur cluster binding"/>
    <property type="evidence" value="ECO:0007669"/>
    <property type="project" value="UniProtKB-KW"/>
</dbReference>
<dbReference type="RefSeq" id="WP_011342418.1">
    <property type="nucleotide sequence ID" value="NC_007498.2"/>
</dbReference>
<accession>Q3A179</accession>
<dbReference type="Gene3D" id="3.20.20.70">
    <property type="entry name" value="Aldolase class I"/>
    <property type="match status" value="1"/>
</dbReference>
<proteinExistence type="predicted"/>
<dbReference type="Pfam" id="PF04055">
    <property type="entry name" value="Radical_SAM"/>
    <property type="match status" value="1"/>
</dbReference>
<dbReference type="AlphaFoldDB" id="Q3A179"/>
<evidence type="ECO:0000313" key="8">
    <source>
        <dbReference type="Proteomes" id="UP000002534"/>
    </source>
</evidence>